<keyword evidence="5" id="KW-0998">Cell outer membrane</keyword>
<dbReference type="AlphaFoldDB" id="A0A412WU55"/>
<organism evidence="9 10">
    <name type="scientific">Butyricimonas virosa</name>
    <dbReference type="NCBI Taxonomy" id="544645"/>
    <lineage>
        <taxon>Bacteria</taxon>
        <taxon>Pseudomonadati</taxon>
        <taxon>Bacteroidota</taxon>
        <taxon>Bacteroidia</taxon>
        <taxon>Bacteroidales</taxon>
        <taxon>Odoribacteraceae</taxon>
        <taxon>Butyricimonas</taxon>
    </lineage>
</organism>
<evidence type="ECO:0000256" key="1">
    <source>
        <dbReference type="ARBA" id="ARBA00004442"/>
    </source>
</evidence>
<evidence type="ECO:0000256" key="5">
    <source>
        <dbReference type="ARBA" id="ARBA00023237"/>
    </source>
</evidence>
<keyword evidence="4" id="KW-0472">Membrane</keyword>
<evidence type="ECO:0000259" key="7">
    <source>
        <dbReference type="Pfam" id="PF07980"/>
    </source>
</evidence>
<evidence type="ECO:0000313" key="10">
    <source>
        <dbReference type="Proteomes" id="UP000283589"/>
    </source>
</evidence>
<dbReference type="Pfam" id="PF07980">
    <property type="entry name" value="SusD_RagB"/>
    <property type="match status" value="1"/>
</dbReference>
<name>A0A412WU55_9BACT</name>
<evidence type="ECO:0000256" key="3">
    <source>
        <dbReference type="ARBA" id="ARBA00022729"/>
    </source>
</evidence>
<dbReference type="Gene3D" id="1.25.40.390">
    <property type="match status" value="1"/>
</dbReference>
<dbReference type="PROSITE" id="PS51257">
    <property type="entry name" value="PROKAR_LIPOPROTEIN"/>
    <property type="match status" value="1"/>
</dbReference>
<evidence type="ECO:0000256" key="6">
    <source>
        <dbReference type="SAM" id="SignalP"/>
    </source>
</evidence>
<dbReference type="EMBL" id="QRZA01000052">
    <property type="protein sequence ID" value="RGV30752.1"/>
    <property type="molecule type" value="Genomic_DNA"/>
</dbReference>
<feature type="signal peptide" evidence="6">
    <location>
        <begin position="1"/>
        <end position="19"/>
    </location>
</feature>
<feature type="chain" id="PRO_5019321855" evidence="6">
    <location>
        <begin position="20"/>
        <end position="493"/>
    </location>
</feature>
<dbReference type="InterPro" id="IPR012944">
    <property type="entry name" value="SusD_RagB_dom"/>
</dbReference>
<comment type="similarity">
    <text evidence="2">Belongs to the SusD family.</text>
</comment>
<dbReference type="InterPro" id="IPR033985">
    <property type="entry name" value="SusD-like_N"/>
</dbReference>
<comment type="subcellular location">
    <subcellularLocation>
        <location evidence="1">Cell outer membrane</location>
    </subcellularLocation>
</comment>
<proteinExistence type="inferred from homology"/>
<dbReference type="Pfam" id="PF14322">
    <property type="entry name" value="SusD-like_3"/>
    <property type="match status" value="1"/>
</dbReference>
<dbReference type="GO" id="GO:0009279">
    <property type="term" value="C:cell outer membrane"/>
    <property type="evidence" value="ECO:0007669"/>
    <property type="project" value="UniProtKB-SubCell"/>
</dbReference>
<reference evidence="9 10" key="1">
    <citation type="submission" date="2018-08" db="EMBL/GenBank/DDBJ databases">
        <title>A genome reference for cultivated species of the human gut microbiota.</title>
        <authorList>
            <person name="Zou Y."/>
            <person name="Xue W."/>
            <person name="Luo G."/>
        </authorList>
    </citation>
    <scope>NUCLEOTIDE SEQUENCE [LARGE SCALE GENOMIC DNA]</scope>
    <source>
        <strain evidence="9 10">AF14-49</strain>
    </source>
</reference>
<accession>A0A412WU55</accession>
<feature type="domain" description="SusD-like N-terminal" evidence="8">
    <location>
        <begin position="23"/>
        <end position="210"/>
    </location>
</feature>
<protein>
    <submittedName>
        <fullName evidence="9">RagB/SusD family nutrient uptake outer membrane protein</fullName>
    </submittedName>
</protein>
<comment type="caution">
    <text evidence="9">The sequence shown here is derived from an EMBL/GenBank/DDBJ whole genome shotgun (WGS) entry which is preliminary data.</text>
</comment>
<evidence type="ECO:0000256" key="2">
    <source>
        <dbReference type="ARBA" id="ARBA00006275"/>
    </source>
</evidence>
<dbReference type="InterPro" id="IPR011990">
    <property type="entry name" value="TPR-like_helical_dom_sf"/>
</dbReference>
<gene>
    <name evidence="9" type="ORF">DWW18_20185</name>
</gene>
<dbReference type="Proteomes" id="UP000283589">
    <property type="component" value="Unassembled WGS sequence"/>
</dbReference>
<evidence type="ECO:0000313" key="9">
    <source>
        <dbReference type="EMBL" id="RGV30752.1"/>
    </source>
</evidence>
<evidence type="ECO:0000259" key="8">
    <source>
        <dbReference type="Pfam" id="PF14322"/>
    </source>
</evidence>
<dbReference type="SUPFAM" id="SSF48452">
    <property type="entry name" value="TPR-like"/>
    <property type="match status" value="1"/>
</dbReference>
<evidence type="ECO:0000256" key="4">
    <source>
        <dbReference type="ARBA" id="ARBA00023136"/>
    </source>
</evidence>
<sequence length="493" mass="56152">MSMKLRNMIWIGLVLACGAGCSDFLDVQPKDKQSEKQLFSTRGGFYMAVNGIYNKVASTALYGKNLSYELVDVISKRYSPLQANTYLTALSSFDYADNSVQTGVSNTWTAAYNTILNCNVVLDNLEESDGILLTPEYRMLKGEMLALRAFLHFDMLRLFGPVYKNHPEAAAIPYNESARVSALPLLTADSVMHEKILRDLDESESLLADSDPVIEGGPMASLENDQDVYLRYRQLRMNYYAVLALKARVYLYAGEPAKALAAARKLLTDARVDEYFPAVDPNKLLANQDNPDRVFSTEVLAGIYVKDRADIHSNYFSSEQAGNNYLHPRKNFVNMSLFAGETQDYRFQAWWRTASNESEGGYDFIKYEEIAQPAEKGETEYFYAVFMSLIRLSEVYYIAAESEPVLADKYAWLNKIRERRGLGVLTVISEDDFMRRLRTEYLREFMGEGQIFFMYKRLYAAIPSDENGNDMNAYEPREERYVLPLPSGEIANR</sequence>
<dbReference type="STRING" id="1121130.GCA_000519105_03857"/>
<feature type="domain" description="RagB/SusD" evidence="7">
    <location>
        <begin position="355"/>
        <end position="474"/>
    </location>
</feature>
<keyword evidence="3 6" id="KW-0732">Signal</keyword>